<evidence type="ECO:0000313" key="1">
    <source>
        <dbReference type="EMBL" id="KAH3830621.1"/>
    </source>
</evidence>
<comment type="caution">
    <text evidence="1">The sequence shown here is derived from an EMBL/GenBank/DDBJ whole genome shotgun (WGS) entry which is preliminary data.</text>
</comment>
<dbReference type="EMBL" id="JAIWYP010000004">
    <property type="protein sequence ID" value="KAH3830621.1"/>
    <property type="molecule type" value="Genomic_DNA"/>
</dbReference>
<dbReference type="Proteomes" id="UP000828390">
    <property type="component" value="Unassembled WGS sequence"/>
</dbReference>
<gene>
    <name evidence="1" type="ORF">DPMN_103866</name>
</gene>
<dbReference type="AlphaFoldDB" id="A0A9D4HBX0"/>
<organism evidence="1 2">
    <name type="scientific">Dreissena polymorpha</name>
    <name type="common">Zebra mussel</name>
    <name type="synonym">Mytilus polymorpha</name>
    <dbReference type="NCBI Taxonomy" id="45954"/>
    <lineage>
        <taxon>Eukaryota</taxon>
        <taxon>Metazoa</taxon>
        <taxon>Spiralia</taxon>
        <taxon>Lophotrochozoa</taxon>
        <taxon>Mollusca</taxon>
        <taxon>Bivalvia</taxon>
        <taxon>Autobranchia</taxon>
        <taxon>Heteroconchia</taxon>
        <taxon>Euheterodonta</taxon>
        <taxon>Imparidentia</taxon>
        <taxon>Neoheterodontei</taxon>
        <taxon>Myida</taxon>
        <taxon>Dreissenoidea</taxon>
        <taxon>Dreissenidae</taxon>
        <taxon>Dreissena</taxon>
    </lineage>
</organism>
<sequence>MENLLNTSSGRHSFWFVCSITWSINKYSRTIEEINAKNQFKLLTDIFETLPSQTEKNLLATEMQNRITTDFVDLEDGLPAGGCILPGSESTGGH</sequence>
<proteinExistence type="predicted"/>
<accession>A0A9D4HBX0</accession>
<reference evidence="1" key="2">
    <citation type="submission" date="2020-11" db="EMBL/GenBank/DDBJ databases">
        <authorList>
            <person name="McCartney M.A."/>
            <person name="Auch B."/>
            <person name="Kono T."/>
            <person name="Mallez S."/>
            <person name="Becker A."/>
            <person name="Gohl D.M."/>
            <person name="Silverstein K.A.T."/>
            <person name="Koren S."/>
            <person name="Bechman K.B."/>
            <person name="Herman A."/>
            <person name="Abrahante J.E."/>
            <person name="Garbe J."/>
        </authorList>
    </citation>
    <scope>NUCLEOTIDE SEQUENCE</scope>
    <source>
        <strain evidence="1">Duluth1</strain>
        <tissue evidence="1">Whole animal</tissue>
    </source>
</reference>
<name>A0A9D4HBX0_DREPO</name>
<keyword evidence="2" id="KW-1185">Reference proteome</keyword>
<protein>
    <submittedName>
        <fullName evidence="1">Uncharacterized protein</fullName>
    </submittedName>
</protein>
<reference evidence="1" key="1">
    <citation type="journal article" date="2019" name="bioRxiv">
        <title>The Genome of the Zebra Mussel, Dreissena polymorpha: A Resource for Invasive Species Research.</title>
        <authorList>
            <person name="McCartney M.A."/>
            <person name="Auch B."/>
            <person name="Kono T."/>
            <person name="Mallez S."/>
            <person name="Zhang Y."/>
            <person name="Obille A."/>
            <person name="Becker A."/>
            <person name="Abrahante J.E."/>
            <person name="Garbe J."/>
            <person name="Badalamenti J.P."/>
            <person name="Herman A."/>
            <person name="Mangelson H."/>
            <person name="Liachko I."/>
            <person name="Sullivan S."/>
            <person name="Sone E.D."/>
            <person name="Koren S."/>
            <person name="Silverstein K.A.T."/>
            <person name="Beckman K.B."/>
            <person name="Gohl D.M."/>
        </authorList>
    </citation>
    <scope>NUCLEOTIDE SEQUENCE</scope>
    <source>
        <strain evidence="1">Duluth1</strain>
        <tissue evidence="1">Whole animal</tissue>
    </source>
</reference>
<evidence type="ECO:0000313" key="2">
    <source>
        <dbReference type="Proteomes" id="UP000828390"/>
    </source>
</evidence>